<dbReference type="InterPro" id="IPR057000">
    <property type="entry name" value="Smaco_capsid"/>
</dbReference>
<proteinExistence type="predicted"/>
<sequence length="329" mass="36684">MMAFRKRHGSKVLHQKFQWFFDLQTKADEMQIMEVQAGGYGVYKRLYPFFSAFKYYKLGGVKMKMIPASTLPVDPTGLSYEAGENTVDPRDQLTPGLTRITNGEDVYTDLTGLTGDQQRELYESMMIDQRWFKWQLQSGLSRYARPMYWQIGQLHQDYLPGSVRNLADTSLTDDCASITAVYDGANTSGPSAAPITVAADASDPRGLFQVGHRGRLGWMPTDGVLLKGTSGGTGTVHAQAVEAAIPAVNVFTVVTPPMHKTNYYYRVFVTEDVYFKSPVVVGYQNYRSIDRFVQPQFPVAKLPTVSSPATDSNKPFPTNDGEQLPEVLI</sequence>
<dbReference type="Proteomes" id="UP000280816">
    <property type="component" value="Segment"/>
</dbReference>
<dbReference type="Pfam" id="PF23784">
    <property type="entry name" value="Smaco_capsid"/>
    <property type="match status" value="2"/>
</dbReference>
<gene>
    <name evidence="2" type="primary">cap</name>
</gene>
<evidence type="ECO:0000313" key="2">
    <source>
        <dbReference type="EMBL" id="AJF23087.1"/>
    </source>
</evidence>
<evidence type="ECO:0000256" key="1">
    <source>
        <dbReference type="SAM" id="MobiDB-lite"/>
    </source>
</evidence>
<dbReference type="EMBL" id="KP233192">
    <property type="protein sequence ID" value="AJF23087.1"/>
    <property type="molecule type" value="Genomic_DNA"/>
</dbReference>
<name>A0A0B5GP10_9VIRU</name>
<accession>A0A0B5GP10</accession>
<protein>
    <submittedName>
        <fullName evidence="2">Cap protein</fullName>
    </submittedName>
</protein>
<reference evidence="2 3" key="1">
    <citation type="submission" date="2014-12" db="EMBL/GenBank/DDBJ databases">
        <title>A distinct family of small circular DNA viral genomes prevalent in non-human primates and human feces.</title>
        <authorList>
            <person name="Ng T.F.F."/>
            <person name="Sachsenroeder J."/>
            <person name="Vega E."/>
            <person name="Kondov N.O."/>
            <person name="Jang C."/>
            <person name="Deng X."/>
            <person name="Gregoricus N."/>
            <person name="Vinje J."/>
            <person name="Delwart E."/>
        </authorList>
    </citation>
    <scope>NUCLEOTIDE SEQUENCE [LARGE SCALE GENOMIC DNA]</scope>
    <source>
        <strain evidence="2">SF4</strain>
    </source>
</reference>
<feature type="compositionally biased region" description="Polar residues" evidence="1">
    <location>
        <begin position="304"/>
        <end position="316"/>
    </location>
</feature>
<organism evidence="2 3">
    <name type="scientific">Gorilla smacovirus</name>
    <dbReference type="NCBI Taxonomy" id="1603068"/>
    <lineage>
        <taxon>Viruses</taxon>
        <taxon>Monodnaviria</taxon>
        <taxon>Shotokuvirae</taxon>
        <taxon>Cressdnaviricota</taxon>
        <taxon>Arfiviricetes</taxon>
        <taxon>Cremevirales</taxon>
        <taxon>Smacoviridae</taxon>
        <taxon>Porprismacovirus</taxon>
        <taxon>Porprismacovirus goras1</taxon>
    </lineage>
</organism>
<feature type="region of interest" description="Disordered" evidence="1">
    <location>
        <begin position="304"/>
        <end position="329"/>
    </location>
</feature>
<evidence type="ECO:0000313" key="3">
    <source>
        <dbReference type="Proteomes" id="UP000280816"/>
    </source>
</evidence>